<comment type="caution">
    <text evidence="2">The sequence shown here is derived from an EMBL/GenBank/DDBJ whole genome shotgun (WGS) entry which is preliminary data.</text>
</comment>
<dbReference type="AlphaFoldDB" id="A0A2G6KI85"/>
<dbReference type="Pfam" id="PF17201">
    <property type="entry name" value="Cache_3-Cache_2"/>
    <property type="match status" value="1"/>
</dbReference>
<organism evidence="2 3">
    <name type="scientific">candidate division KSB3 bacterium</name>
    <dbReference type="NCBI Taxonomy" id="2044937"/>
    <lineage>
        <taxon>Bacteria</taxon>
        <taxon>candidate division KSB3</taxon>
    </lineage>
</organism>
<dbReference type="EMBL" id="PDSK01000046">
    <property type="protein sequence ID" value="PIE35355.1"/>
    <property type="molecule type" value="Genomic_DNA"/>
</dbReference>
<evidence type="ECO:0000313" key="2">
    <source>
        <dbReference type="EMBL" id="PIE35355.1"/>
    </source>
</evidence>
<dbReference type="InterPro" id="IPR033462">
    <property type="entry name" value="Cache_3-Cache_2"/>
</dbReference>
<evidence type="ECO:0000259" key="1">
    <source>
        <dbReference type="Pfam" id="PF17201"/>
    </source>
</evidence>
<proteinExistence type="predicted"/>
<protein>
    <recommendedName>
        <fullName evidence="1">Cache 3/Cache 2 fusion domain-containing protein</fullName>
    </recommendedName>
</protein>
<feature type="domain" description="Cache 3/Cache 2 fusion" evidence="1">
    <location>
        <begin position="7"/>
        <end position="47"/>
    </location>
</feature>
<dbReference type="Proteomes" id="UP000230821">
    <property type="component" value="Unassembled WGS sequence"/>
</dbReference>
<accession>A0A2G6KI85</accession>
<reference evidence="2 3" key="1">
    <citation type="submission" date="2017-10" db="EMBL/GenBank/DDBJ databases">
        <title>Novel microbial diversity and functional potential in the marine mammal oral microbiome.</title>
        <authorList>
            <person name="Dudek N.K."/>
            <person name="Sun C.L."/>
            <person name="Burstein D."/>
            <person name="Kantor R.S."/>
            <person name="Aliaga Goltsman D.S."/>
            <person name="Bik E.M."/>
            <person name="Thomas B.C."/>
            <person name="Banfield J.F."/>
            <person name="Relman D.A."/>
        </authorList>
    </citation>
    <scope>NUCLEOTIDE SEQUENCE [LARGE SCALE GENOMIC DNA]</scope>
    <source>
        <strain evidence="2">DOLJORAL78_47_16</strain>
    </source>
</reference>
<gene>
    <name evidence="2" type="ORF">CSA56_04510</name>
</gene>
<name>A0A2G6KI85_9BACT</name>
<sequence>MSPILNDIVDDIQQLLGGNTTVFQIIPEGALRILTNVLKLKGTRAVGLSSSRLIR</sequence>
<evidence type="ECO:0000313" key="3">
    <source>
        <dbReference type="Proteomes" id="UP000230821"/>
    </source>
</evidence>